<feature type="transmembrane region" description="Helical" evidence="5">
    <location>
        <begin position="414"/>
        <end position="431"/>
    </location>
</feature>
<dbReference type="RefSeq" id="WP_344865417.1">
    <property type="nucleotide sequence ID" value="NZ_BAAAZN010000014.1"/>
</dbReference>
<comment type="subcellular location">
    <subcellularLocation>
        <location evidence="1">Membrane</location>
        <topology evidence="1">Multi-pass membrane protein</topology>
    </subcellularLocation>
</comment>
<dbReference type="InterPro" id="IPR049453">
    <property type="entry name" value="Memb_transporter_dom"/>
</dbReference>
<reference evidence="8" key="1">
    <citation type="journal article" date="2019" name="Int. J. Syst. Evol. Microbiol.">
        <title>The Global Catalogue of Microorganisms (GCM) 10K type strain sequencing project: providing services to taxonomists for standard genome sequencing and annotation.</title>
        <authorList>
            <consortium name="The Broad Institute Genomics Platform"/>
            <consortium name="The Broad Institute Genome Sequencing Center for Infectious Disease"/>
            <person name="Wu L."/>
            <person name="Ma J."/>
        </authorList>
    </citation>
    <scope>NUCLEOTIDE SEQUENCE [LARGE SCALE GENOMIC DNA]</scope>
    <source>
        <strain evidence="8">JCM 16898</strain>
    </source>
</reference>
<gene>
    <name evidence="7" type="ORF">GCM10022222_57840</name>
</gene>
<keyword evidence="8" id="KW-1185">Reference proteome</keyword>
<feature type="transmembrane region" description="Helical" evidence="5">
    <location>
        <begin position="80"/>
        <end position="99"/>
    </location>
</feature>
<protein>
    <recommendedName>
        <fullName evidence="6">Integral membrane bound transporter domain-containing protein</fullName>
    </recommendedName>
</protein>
<keyword evidence="3 5" id="KW-1133">Transmembrane helix</keyword>
<name>A0ABP6XFN8_9PSEU</name>
<evidence type="ECO:0000256" key="5">
    <source>
        <dbReference type="SAM" id="Phobius"/>
    </source>
</evidence>
<keyword evidence="2 5" id="KW-0812">Transmembrane</keyword>
<feature type="transmembrane region" description="Helical" evidence="5">
    <location>
        <begin position="443"/>
        <end position="465"/>
    </location>
</feature>
<evidence type="ECO:0000259" key="6">
    <source>
        <dbReference type="Pfam" id="PF13515"/>
    </source>
</evidence>
<comment type="caution">
    <text evidence="7">The sequence shown here is derived from an EMBL/GenBank/DDBJ whole genome shotgun (WGS) entry which is preliminary data.</text>
</comment>
<dbReference type="Pfam" id="PF13515">
    <property type="entry name" value="FUSC_2"/>
    <property type="match status" value="1"/>
</dbReference>
<feature type="domain" description="Integral membrane bound transporter" evidence="6">
    <location>
        <begin position="349"/>
        <end position="457"/>
    </location>
</feature>
<evidence type="ECO:0000256" key="3">
    <source>
        <dbReference type="ARBA" id="ARBA00022989"/>
    </source>
</evidence>
<organism evidence="7 8">
    <name type="scientific">Amycolatopsis ultiminotia</name>
    <dbReference type="NCBI Taxonomy" id="543629"/>
    <lineage>
        <taxon>Bacteria</taxon>
        <taxon>Bacillati</taxon>
        <taxon>Actinomycetota</taxon>
        <taxon>Actinomycetes</taxon>
        <taxon>Pseudonocardiales</taxon>
        <taxon>Pseudonocardiaceae</taxon>
        <taxon>Amycolatopsis</taxon>
    </lineage>
</organism>
<feature type="transmembrane region" description="Helical" evidence="5">
    <location>
        <begin position="12"/>
        <end position="45"/>
    </location>
</feature>
<proteinExistence type="predicted"/>
<sequence length="616" mass="63932">MNALARGGGMMVVILLVVGGTAGLGAALGLGGTAVLAGLTALFCFLAASGGPLRADLKLLAAFAPAVVVGGAGPRLLGQVSSAGAIALLVVIVFVAGLLPALGPRFVTVGLGLGMASVFGYGFQLSGSASTAQIVGAPALAVGVVFVLRLLMGIADPGKPVRTALADALAGPDRDAAERALRLWLADRPHAWQARVLTATARGHGTVITLRERLRVFEQAQADELTRVLDVVEAQFVALAETVRAKQVPAEPPEIERVDPEVALPGDTTTLLDEVWTMLAEIRTAATTRDRSTVDFPRHLVRQALRQEAGGALSWRSVQLRHAVRCALGMLVAVLVAAFRPGDPLTVSFLMTTFAIMQPEWRDTLTKAWQRGAGAVAGAVVLALALWLLPQSALLPLGIVALLVGFPFMQVKPMVFNGCVVLMAVGVNATTRHLDAVSTLVEYLLLVALAVVIGLLFGFAAVPGVPKPSVAQRFSAAVEAGEALLSVVAARLRGGAEQREVGLRFRAAARTTQDLLSPEPGSREPEPSHRDALDEVGDGLRGLVSSAGALARRGAQSPAMAAFTEASAAALTGRADPPEPPPSADEEDRLLADLVLADLRRVRGGAQLLAADPVTR</sequence>
<feature type="transmembrane region" description="Helical" evidence="5">
    <location>
        <begin position="106"/>
        <end position="125"/>
    </location>
</feature>
<evidence type="ECO:0000313" key="7">
    <source>
        <dbReference type="EMBL" id="GAA3566415.1"/>
    </source>
</evidence>
<feature type="transmembrane region" description="Helical" evidence="5">
    <location>
        <begin position="131"/>
        <end position="152"/>
    </location>
</feature>
<evidence type="ECO:0000256" key="2">
    <source>
        <dbReference type="ARBA" id="ARBA00022692"/>
    </source>
</evidence>
<dbReference type="Proteomes" id="UP001500689">
    <property type="component" value="Unassembled WGS sequence"/>
</dbReference>
<evidence type="ECO:0000256" key="4">
    <source>
        <dbReference type="ARBA" id="ARBA00023136"/>
    </source>
</evidence>
<evidence type="ECO:0000256" key="1">
    <source>
        <dbReference type="ARBA" id="ARBA00004141"/>
    </source>
</evidence>
<accession>A0ABP6XFN8</accession>
<feature type="transmembrane region" description="Helical" evidence="5">
    <location>
        <begin position="368"/>
        <end position="387"/>
    </location>
</feature>
<keyword evidence="4 5" id="KW-0472">Membrane</keyword>
<evidence type="ECO:0000313" key="8">
    <source>
        <dbReference type="Proteomes" id="UP001500689"/>
    </source>
</evidence>
<dbReference type="EMBL" id="BAAAZN010000014">
    <property type="protein sequence ID" value="GAA3566415.1"/>
    <property type="molecule type" value="Genomic_DNA"/>
</dbReference>